<evidence type="ECO:0000256" key="5">
    <source>
        <dbReference type="ARBA" id="ARBA00023014"/>
    </source>
</evidence>
<keyword evidence="9" id="KW-1185">Reference proteome</keyword>
<gene>
    <name evidence="8" type="ORF">QPL79_04530</name>
</gene>
<dbReference type="RefSeq" id="WP_285273596.1">
    <property type="nucleotide sequence ID" value="NZ_JASNVW010000002.1"/>
</dbReference>
<protein>
    <submittedName>
        <fullName evidence="8">Radical SAM protein</fullName>
    </submittedName>
</protein>
<evidence type="ECO:0000256" key="4">
    <source>
        <dbReference type="ARBA" id="ARBA00023004"/>
    </source>
</evidence>
<dbReference type="InterPro" id="IPR007197">
    <property type="entry name" value="rSAM"/>
</dbReference>
<dbReference type="EMBL" id="JASNVW010000002">
    <property type="protein sequence ID" value="MDK6028619.1"/>
    <property type="molecule type" value="Genomic_DNA"/>
</dbReference>
<feature type="domain" description="Radical SAM core" evidence="7">
    <location>
        <begin position="76"/>
        <end position="289"/>
    </location>
</feature>
<feature type="binding site" evidence="6">
    <location>
        <position position="95"/>
    </location>
    <ligand>
        <name>[4Fe-4S] cluster</name>
        <dbReference type="ChEBI" id="CHEBI:49883"/>
        <note>4Fe-4S-S-AdoMet</note>
    </ligand>
</feature>
<evidence type="ECO:0000256" key="6">
    <source>
        <dbReference type="PIRSR" id="PIRSR004869-50"/>
    </source>
</evidence>
<dbReference type="InterPro" id="IPR034457">
    <property type="entry name" value="Organic_radical-activating"/>
</dbReference>
<dbReference type="InterPro" id="IPR013785">
    <property type="entry name" value="Aldolase_TIM"/>
</dbReference>
<name>A0ABD4Z5Y1_9CREN</name>
<keyword evidence="5 6" id="KW-0411">Iron-sulfur</keyword>
<keyword evidence="3 6" id="KW-0479">Metal-binding</keyword>
<evidence type="ECO:0000313" key="8">
    <source>
        <dbReference type="EMBL" id="MDK6028619.1"/>
    </source>
</evidence>
<evidence type="ECO:0000256" key="2">
    <source>
        <dbReference type="ARBA" id="ARBA00022691"/>
    </source>
</evidence>
<dbReference type="Pfam" id="PF04055">
    <property type="entry name" value="Radical_SAM"/>
    <property type="match status" value="1"/>
</dbReference>
<dbReference type="SFLD" id="SFLDG01101">
    <property type="entry name" value="Uncharacterised_Radical_SAM_Su"/>
    <property type="match status" value="1"/>
</dbReference>
<feature type="binding site" evidence="6">
    <location>
        <position position="98"/>
    </location>
    <ligand>
        <name>[4Fe-4S] cluster</name>
        <dbReference type="ChEBI" id="CHEBI:49883"/>
        <note>4Fe-4S-S-AdoMet</note>
    </ligand>
</feature>
<dbReference type="PANTHER" id="PTHR30352:SF5">
    <property type="entry name" value="PYRUVATE FORMATE-LYASE 1-ACTIVATING ENZYME"/>
    <property type="match status" value="1"/>
</dbReference>
<keyword evidence="1" id="KW-0004">4Fe-4S</keyword>
<dbReference type="GO" id="GO:0051539">
    <property type="term" value="F:4 iron, 4 sulfur cluster binding"/>
    <property type="evidence" value="ECO:0007669"/>
    <property type="project" value="UniProtKB-KW"/>
</dbReference>
<dbReference type="PANTHER" id="PTHR30352">
    <property type="entry name" value="PYRUVATE FORMATE-LYASE-ACTIVATING ENZYME"/>
    <property type="match status" value="1"/>
</dbReference>
<feature type="binding site" evidence="6">
    <location>
        <position position="91"/>
    </location>
    <ligand>
        <name>[4Fe-4S] cluster</name>
        <dbReference type="ChEBI" id="CHEBI:49883"/>
        <note>4Fe-4S-S-AdoMet</note>
    </ligand>
</feature>
<comment type="cofactor">
    <cofactor evidence="6">
        <name>[4Fe-4S] cluster</name>
        <dbReference type="ChEBI" id="CHEBI:49883"/>
    </cofactor>
    <text evidence="6">Binds 1 [4Fe-4S] cluster. The cluster is coordinated with 3 cysteines and an exchangeable S-adenosyl-L-methionine.</text>
</comment>
<dbReference type="InterPro" id="IPR027596">
    <property type="entry name" value="AmmeMemoSam_rS"/>
</dbReference>
<dbReference type="CDD" id="cd01335">
    <property type="entry name" value="Radical_SAM"/>
    <property type="match status" value="1"/>
</dbReference>
<proteinExistence type="predicted"/>
<keyword evidence="4 6" id="KW-0408">Iron</keyword>
<evidence type="ECO:0000313" key="9">
    <source>
        <dbReference type="Proteomes" id="UP001529235"/>
    </source>
</evidence>
<dbReference type="PIRSF" id="PIRSF004869">
    <property type="entry name" value="PflX_prd"/>
    <property type="match status" value="1"/>
</dbReference>
<sequence length="357" mass="41038">MELDKKSLRKAFEDLYEKLGDGKIRCLICERKCVIDNMKRGLCRNYINIDGVLYHIGYGVLSAVESRPIEIKPFFHYWPNSTALTFSGYGCNFYCPWCQNYLLSFSDLPKSYDKFSPEELVKIAILNGDEGLNASFNEPTATLFDFLLDVFDLGRRKGLYGSIVTNGYLTIKAIKKLVDVGVDGWSIDIKGCPKMRKALVSVDHSIIYRNAKYIIDSGGHVEMVYLVVTNTNDFEECYQWIIDQHIKYLGHDVPLHVNRYYPANYWKELSTPINKLIEIAEEAKKSGIEYVYIGNIGDSTYETTKCPKCGKTLVVRIGYRVRFFDVDREGDNYKCPKCGYKINIRGRYIPSKKISLF</sequence>
<dbReference type="InterPro" id="IPR058240">
    <property type="entry name" value="rSAM_sf"/>
</dbReference>
<evidence type="ECO:0000259" key="7">
    <source>
        <dbReference type="PROSITE" id="PS51918"/>
    </source>
</evidence>
<organism evidence="8 9">
    <name type="scientific">Ignisphaera cupida</name>
    <dbReference type="NCBI Taxonomy" id="3050454"/>
    <lineage>
        <taxon>Archaea</taxon>
        <taxon>Thermoproteota</taxon>
        <taxon>Thermoprotei</taxon>
        <taxon>Desulfurococcales</taxon>
        <taxon>Desulfurococcaceae</taxon>
        <taxon>Ignisphaera</taxon>
    </lineage>
</organism>
<reference evidence="8 9" key="1">
    <citation type="submission" date="2023-05" db="EMBL/GenBank/DDBJ databases">
        <title>A new hyperthermophilic archaea 'Ignisphaera cupida' sp. nov. and description of the family 'Ignisphaeraceae' fam. nov.</title>
        <authorList>
            <person name="Podosokorskaya O.A."/>
            <person name="Elcheninov A.G."/>
            <person name="Klukina A."/>
            <person name="Merkel A.Y."/>
        </authorList>
    </citation>
    <scope>NUCLEOTIDE SEQUENCE [LARGE SCALE GENOMIC DNA]</scope>
    <source>
        <strain evidence="8 9">4213-co</strain>
    </source>
</reference>
<keyword evidence="2 6" id="KW-0949">S-adenosyl-L-methionine</keyword>
<evidence type="ECO:0000256" key="3">
    <source>
        <dbReference type="ARBA" id="ARBA00022723"/>
    </source>
</evidence>
<dbReference type="PROSITE" id="PS51918">
    <property type="entry name" value="RADICAL_SAM"/>
    <property type="match status" value="1"/>
</dbReference>
<dbReference type="Proteomes" id="UP001529235">
    <property type="component" value="Unassembled WGS sequence"/>
</dbReference>
<dbReference type="Gene3D" id="3.20.20.70">
    <property type="entry name" value="Aldolase class I"/>
    <property type="match status" value="1"/>
</dbReference>
<evidence type="ECO:0000256" key="1">
    <source>
        <dbReference type="ARBA" id="ARBA00022485"/>
    </source>
</evidence>
<dbReference type="SUPFAM" id="SSF102114">
    <property type="entry name" value="Radical SAM enzymes"/>
    <property type="match status" value="1"/>
</dbReference>
<accession>A0ABD4Z5Y1</accession>
<dbReference type="InterPro" id="IPR016431">
    <property type="entry name" value="Pyrv-formate_lyase-activ_prd"/>
</dbReference>
<comment type="caution">
    <text evidence="8">The sequence shown here is derived from an EMBL/GenBank/DDBJ whole genome shotgun (WGS) entry which is preliminary data.</text>
</comment>
<dbReference type="GO" id="GO:0046872">
    <property type="term" value="F:metal ion binding"/>
    <property type="evidence" value="ECO:0007669"/>
    <property type="project" value="UniProtKB-KW"/>
</dbReference>
<dbReference type="SFLD" id="SFLDS00029">
    <property type="entry name" value="Radical_SAM"/>
    <property type="match status" value="1"/>
</dbReference>
<dbReference type="AlphaFoldDB" id="A0ABD4Z5Y1"/>